<evidence type="ECO:0000256" key="7">
    <source>
        <dbReference type="ARBA" id="ARBA00023157"/>
    </source>
</evidence>
<evidence type="ECO:0000313" key="13">
    <source>
        <dbReference type="RefSeq" id="XP_047738684.1"/>
    </source>
</evidence>
<dbReference type="Pfam" id="PF08246">
    <property type="entry name" value="Inhibitor_I29"/>
    <property type="match status" value="1"/>
</dbReference>
<keyword evidence="5" id="KW-0788">Thiol protease</keyword>
<evidence type="ECO:0000259" key="10">
    <source>
        <dbReference type="SMART" id="SM00645"/>
    </source>
</evidence>
<keyword evidence="7" id="KW-1015">Disulfide bond</keyword>
<dbReference type="PROSITE" id="PS00139">
    <property type="entry name" value="THIOL_PROTEASE_CYS"/>
    <property type="match status" value="1"/>
</dbReference>
<keyword evidence="12" id="KW-1185">Reference proteome</keyword>
<keyword evidence="2" id="KW-0645">Protease</keyword>
<dbReference type="PANTHER" id="PTHR12411">
    <property type="entry name" value="CYSTEINE PROTEASE FAMILY C1-RELATED"/>
    <property type="match status" value="1"/>
</dbReference>
<dbReference type="GeneID" id="108674040"/>
<dbReference type="PROSITE" id="PS00640">
    <property type="entry name" value="THIOL_PROTEASE_ASN"/>
    <property type="match status" value="1"/>
</dbReference>
<evidence type="ECO:0000256" key="3">
    <source>
        <dbReference type="ARBA" id="ARBA00022729"/>
    </source>
</evidence>
<name>A0A979FRD3_HYAAZ</name>
<feature type="domain" description="Cathepsin propeptide inhibitor" evidence="11">
    <location>
        <begin position="298"/>
        <end position="355"/>
    </location>
</feature>
<dbReference type="Proteomes" id="UP000694843">
    <property type="component" value="Unplaced"/>
</dbReference>
<dbReference type="PRINTS" id="PR00705">
    <property type="entry name" value="PAPAIN"/>
</dbReference>
<dbReference type="InterPro" id="IPR038765">
    <property type="entry name" value="Papain-like_cys_pep_sf"/>
</dbReference>
<evidence type="ECO:0000313" key="12">
    <source>
        <dbReference type="Proteomes" id="UP000694843"/>
    </source>
</evidence>
<dbReference type="OrthoDB" id="387093at2759"/>
<dbReference type="GO" id="GO:0008234">
    <property type="term" value="F:cysteine-type peptidase activity"/>
    <property type="evidence" value="ECO:0007669"/>
    <property type="project" value="UniProtKB-KW"/>
</dbReference>
<proteinExistence type="inferred from homology"/>
<keyword evidence="6" id="KW-0865">Zymogen</keyword>
<dbReference type="RefSeq" id="XP_047738684.1">
    <property type="nucleotide sequence ID" value="XM_047882728.1"/>
</dbReference>
<keyword evidence="4" id="KW-0378">Hydrolase</keyword>
<dbReference type="SMART" id="SM00848">
    <property type="entry name" value="Inhibitor_I29"/>
    <property type="match status" value="1"/>
</dbReference>
<evidence type="ECO:0000256" key="5">
    <source>
        <dbReference type="ARBA" id="ARBA00022807"/>
    </source>
</evidence>
<dbReference type="InterPro" id="IPR000169">
    <property type="entry name" value="Pept_cys_AS"/>
</dbReference>
<evidence type="ECO:0000256" key="8">
    <source>
        <dbReference type="ARBA" id="ARBA00023180"/>
    </source>
</evidence>
<dbReference type="Gene3D" id="3.90.70.10">
    <property type="entry name" value="Cysteine proteinases"/>
    <property type="match status" value="1"/>
</dbReference>
<dbReference type="InterPro" id="IPR000668">
    <property type="entry name" value="Peptidase_C1A_C"/>
</dbReference>
<protein>
    <submittedName>
        <fullName evidence="13">Cysteine proteinase CG12163 isoform X2</fullName>
    </submittedName>
</protein>
<feature type="signal peptide" evidence="9">
    <location>
        <begin position="1"/>
        <end position="21"/>
    </location>
</feature>
<reference evidence="13" key="1">
    <citation type="submission" date="2025-08" db="UniProtKB">
        <authorList>
            <consortium name="RefSeq"/>
        </authorList>
    </citation>
    <scope>IDENTIFICATION</scope>
    <source>
        <tissue evidence="13">Whole organism</tissue>
    </source>
</reference>
<organism evidence="12 13">
    <name type="scientific">Hyalella azteca</name>
    <name type="common">Amphipod</name>
    <dbReference type="NCBI Taxonomy" id="294128"/>
    <lineage>
        <taxon>Eukaryota</taxon>
        <taxon>Metazoa</taxon>
        <taxon>Ecdysozoa</taxon>
        <taxon>Arthropoda</taxon>
        <taxon>Crustacea</taxon>
        <taxon>Multicrustacea</taxon>
        <taxon>Malacostraca</taxon>
        <taxon>Eumalacostraca</taxon>
        <taxon>Peracarida</taxon>
        <taxon>Amphipoda</taxon>
        <taxon>Senticaudata</taxon>
        <taxon>Talitrida</taxon>
        <taxon>Talitroidea</taxon>
        <taxon>Hyalellidae</taxon>
        <taxon>Hyalella</taxon>
    </lineage>
</organism>
<dbReference type="FunFam" id="3.90.70.10:FF:000130">
    <property type="entry name" value="Cysteine proteinase 1"/>
    <property type="match status" value="1"/>
</dbReference>
<dbReference type="GO" id="GO:0006508">
    <property type="term" value="P:proteolysis"/>
    <property type="evidence" value="ECO:0007669"/>
    <property type="project" value="UniProtKB-KW"/>
</dbReference>
<gene>
    <name evidence="13" type="primary">LOC108674040</name>
</gene>
<dbReference type="AlphaFoldDB" id="A0A979FRD3"/>
<comment type="similarity">
    <text evidence="1">Belongs to the peptidase C1 family.</text>
</comment>
<dbReference type="InterPro" id="IPR013201">
    <property type="entry name" value="Prot_inhib_I29"/>
</dbReference>
<evidence type="ECO:0000256" key="6">
    <source>
        <dbReference type="ARBA" id="ARBA00023145"/>
    </source>
</evidence>
<evidence type="ECO:0000259" key="11">
    <source>
        <dbReference type="SMART" id="SM00848"/>
    </source>
</evidence>
<evidence type="ECO:0000256" key="1">
    <source>
        <dbReference type="ARBA" id="ARBA00008455"/>
    </source>
</evidence>
<sequence>MFALNSVKLLLFLTILKYVSCQLLRPDVMNLGHYDEETKHYIKAKDSPVPIKEPLLGADGHDVVDHRQPLLGGDDHDKVPHNRAILGGDDHDKVPHNRAILGGDGHDQLPHQRPELGKDNHDRVPHHRTLIGDVQGSIPHRRPIFGGDDHDKVPHHRANLGGDDHDKVPHHRPIFGGDDHDKVPHHPILIGGDDHDKVPHHRPIFGGDDHDKVPHHPILIGRDDHDKVPHHRTFIGGDNHDRIPHHRPIFGGDDHDKIPHHRTLIGGDNHDRIPHHRPMFGEDDHDKAPHRANALFSFQSFMQEHGKQYQDAEEFRKRFAIFRQNLQRVKQLRRSERGSATYGVTQFSDLTQEEFSKLLGFRPELRRPSEKRQLVTDIPQLDLPDAYDWRHYNVVTPVKNQGMCGSCWAFSTTGNIEGQWALKHSELISLSEQELVDCDKEDHGCEGGLPENAYDAIEKLGGLESEEQYPYDGHDGTCHVEAAKAKVHVNGSVELPTDETQIAQWLVKNGPISIGINANPLQFYTGGVTHPLRFLCSPNNINHGVLIVGYGTHSYPIFNKTIPFWVVKNSWGVDWGEQGYFRVYRGDGTCGVNLMATSAIVP</sequence>
<keyword evidence="3 9" id="KW-0732">Signal</keyword>
<accession>A0A979FRD3</accession>
<dbReference type="SUPFAM" id="SSF54001">
    <property type="entry name" value="Cysteine proteinases"/>
    <property type="match status" value="1"/>
</dbReference>
<dbReference type="InterPro" id="IPR025661">
    <property type="entry name" value="Pept_asp_AS"/>
</dbReference>
<dbReference type="InterPro" id="IPR013128">
    <property type="entry name" value="Peptidase_C1A"/>
</dbReference>
<dbReference type="SMART" id="SM00645">
    <property type="entry name" value="Pept_C1"/>
    <property type="match status" value="1"/>
</dbReference>
<dbReference type="CDD" id="cd02248">
    <property type="entry name" value="Peptidase_C1A"/>
    <property type="match status" value="1"/>
</dbReference>
<dbReference type="InterPro" id="IPR025660">
    <property type="entry name" value="Pept_his_AS"/>
</dbReference>
<evidence type="ECO:0000256" key="9">
    <source>
        <dbReference type="SAM" id="SignalP"/>
    </source>
</evidence>
<evidence type="ECO:0000256" key="4">
    <source>
        <dbReference type="ARBA" id="ARBA00022801"/>
    </source>
</evidence>
<feature type="chain" id="PRO_5036742046" evidence="9">
    <location>
        <begin position="22"/>
        <end position="602"/>
    </location>
</feature>
<dbReference type="PROSITE" id="PS00639">
    <property type="entry name" value="THIOL_PROTEASE_HIS"/>
    <property type="match status" value="1"/>
</dbReference>
<keyword evidence="8" id="KW-0325">Glycoprotein</keyword>
<dbReference type="InterPro" id="IPR039417">
    <property type="entry name" value="Peptidase_C1A_papain-like"/>
</dbReference>
<dbReference type="Pfam" id="PF00112">
    <property type="entry name" value="Peptidase_C1"/>
    <property type="match status" value="1"/>
</dbReference>
<feature type="domain" description="Peptidase C1A papain C-terminal" evidence="10">
    <location>
        <begin position="383"/>
        <end position="600"/>
    </location>
</feature>
<evidence type="ECO:0000256" key="2">
    <source>
        <dbReference type="ARBA" id="ARBA00022670"/>
    </source>
</evidence>